<reference evidence="2" key="1">
    <citation type="submission" date="2013-05" db="EMBL/GenBank/DDBJ databases">
        <authorList>
            <person name="Yim A.K.Y."/>
            <person name="Chan T.F."/>
            <person name="Ji K.M."/>
            <person name="Liu X.Y."/>
            <person name="Zhou J.W."/>
            <person name="Li R.Q."/>
            <person name="Yang K.Y."/>
            <person name="Li J."/>
            <person name="Li M."/>
            <person name="Law P.T.W."/>
            <person name="Wu Y.L."/>
            <person name="Cai Z.L."/>
            <person name="Qin H."/>
            <person name="Bao Y."/>
            <person name="Leung R.K.K."/>
            <person name="Ng P.K.S."/>
            <person name="Zou J."/>
            <person name="Zhong X.J."/>
            <person name="Ran P.X."/>
            <person name="Zhong N.S."/>
            <person name="Liu Z.G."/>
            <person name="Tsui S.K.W."/>
        </authorList>
    </citation>
    <scope>NUCLEOTIDE SEQUENCE</scope>
    <source>
        <strain evidence="2">Derf</strain>
        <tissue evidence="2">Whole organism</tissue>
    </source>
</reference>
<keyword evidence="1" id="KW-1133">Transmembrane helix</keyword>
<reference evidence="2" key="2">
    <citation type="journal article" date="2022" name="Res Sq">
        <title>Comparative Genomics Reveals Insights into the Divergent Evolution of Astigmatic Mites and Household Pest Adaptations.</title>
        <authorList>
            <person name="Xiong Q."/>
            <person name="Wan A.T.-Y."/>
            <person name="Liu X.-Y."/>
            <person name="Fung C.S.-H."/>
            <person name="Xiao X."/>
            <person name="Malainual N."/>
            <person name="Hou J."/>
            <person name="Wang L."/>
            <person name="Wang M."/>
            <person name="Yang K."/>
            <person name="Cui Y."/>
            <person name="Leung E."/>
            <person name="Nong W."/>
            <person name="Shin S.-K."/>
            <person name="Au S."/>
            <person name="Jeong K.Y."/>
            <person name="Chew F.T."/>
            <person name="Hui J."/>
            <person name="Leung T.F."/>
            <person name="Tungtrongchitr A."/>
            <person name="Zhong N."/>
            <person name="Liu Z."/>
            <person name="Tsui S."/>
        </authorList>
    </citation>
    <scope>NUCLEOTIDE SEQUENCE</scope>
    <source>
        <strain evidence="2">Derf</strain>
        <tissue evidence="2">Whole organism</tissue>
    </source>
</reference>
<sequence length="160" mass="18194">MAESRFGILYVITRILLVVLIVIMIVLNIIAIVNAKGEVRDVVWVVFSFISLLIGLLGVWKEHFLFSCLFTVIAIVLVCISGAFGIWISTAGTVVIIITAIIYTFMLWDMGHREMNVPDITRKRRQRWMDLGVVKINEDLIDKNPNQIMESNQSINQSNK</sequence>
<feature type="transmembrane region" description="Helical" evidence="1">
    <location>
        <begin position="42"/>
        <end position="59"/>
    </location>
</feature>
<keyword evidence="1" id="KW-0812">Transmembrane</keyword>
<dbReference type="AlphaFoldDB" id="A0A922HMR4"/>
<dbReference type="Proteomes" id="UP000790347">
    <property type="component" value="Unassembled WGS sequence"/>
</dbReference>
<evidence type="ECO:0000256" key="1">
    <source>
        <dbReference type="SAM" id="Phobius"/>
    </source>
</evidence>
<evidence type="ECO:0000313" key="3">
    <source>
        <dbReference type="Proteomes" id="UP000790347"/>
    </source>
</evidence>
<proteinExistence type="predicted"/>
<accession>A0A922HMR4</accession>
<keyword evidence="1" id="KW-0472">Membrane</keyword>
<feature type="transmembrane region" description="Helical" evidence="1">
    <location>
        <begin position="7"/>
        <end position="30"/>
    </location>
</feature>
<dbReference type="EMBL" id="ASGP02000008">
    <property type="protein sequence ID" value="KAH9493997.1"/>
    <property type="molecule type" value="Genomic_DNA"/>
</dbReference>
<feature type="transmembrane region" description="Helical" evidence="1">
    <location>
        <begin position="64"/>
        <end position="84"/>
    </location>
</feature>
<comment type="caution">
    <text evidence="2">The sequence shown here is derived from an EMBL/GenBank/DDBJ whole genome shotgun (WGS) entry which is preliminary data.</text>
</comment>
<gene>
    <name evidence="2" type="ORF">DERF_014721</name>
</gene>
<organism evidence="2 3">
    <name type="scientific">Dermatophagoides farinae</name>
    <name type="common">American house dust mite</name>
    <dbReference type="NCBI Taxonomy" id="6954"/>
    <lineage>
        <taxon>Eukaryota</taxon>
        <taxon>Metazoa</taxon>
        <taxon>Ecdysozoa</taxon>
        <taxon>Arthropoda</taxon>
        <taxon>Chelicerata</taxon>
        <taxon>Arachnida</taxon>
        <taxon>Acari</taxon>
        <taxon>Acariformes</taxon>
        <taxon>Sarcoptiformes</taxon>
        <taxon>Astigmata</taxon>
        <taxon>Psoroptidia</taxon>
        <taxon>Analgoidea</taxon>
        <taxon>Pyroglyphidae</taxon>
        <taxon>Dermatophagoidinae</taxon>
        <taxon>Dermatophagoides</taxon>
    </lineage>
</organism>
<protein>
    <submittedName>
        <fullName evidence="2">Uncharacterized protein</fullName>
    </submittedName>
</protein>
<name>A0A922HMR4_DERFA</name>
<feature type="transmembrane region" description="Helical" evidence="1">
    <location>
        <begin position="90"/>
        <end position="108"/>
    </location>
</feature>
<evidence type="ECO:0000313" key="2">
    <source>
        <dbReference type="EMBL" id="KAH9493997.1"/>
    </source>
</evidence>
<keyword evidence="3" id="KW-1185">Reference proteome</keyword>